<keyword evidence="1" id="KW-0808">Transferase</keyword>
<organism evidence="2 3">
    <name type="scientific">OM182 bacterium MED-G24</name>
    <dbReference type="NCBI Taxonomy" id="1986255"/>
    <lineage>
        <taxon>Bacteria</taxon>
        <taxon>Pseudomonadati</taxon>
        <taxon>Pseudomonadota</taxon>
        <taxon>Gammaproteobacteria</taxon>
        <taxon>OMG group</taxon>
        <taxon>OM182 clade</taxon>
    </lineage>
</organism>
<dbReference type="Gene3D" id="3.30.1540.10">
    <property type="entry name" value="formyl-coa transferase, domain 3"/>
    <property type="match status" value="2"/>
</dbReference>
<proteinExistence type="predicted"/>
<dbReference type="Pfam" id="PF02515">
    <property type="entry name" value="CoA_transf_3"/>
    <property type="match status" value="2"/>
</dbReference>
<dbReference type="EMBL" id="NTKD01000019">
    <property type="protein sequence ID" value="PDH39790.1"/>
    <property type="molecule type" value="Genomic_DNA"/>
</dbReference>
<gene>
    <name evidence="2" type="ORF">CNE99_04915</name>
</gene>
<dbReference type="InterPro" id="IPR003673">
    <property type="entry name" value="CoA-Trfase_fam_III"/>
</dbReference>
<comment type="caution">
    <text evidence="2">The sequence shown here is derived from an EMBL/GenBank/DDBJ whole genome shotgun (WGS) entry which is preliminary data.</text>
</comment>
<dbReference type="GO" id="GO:0008410">
    <property type="term" value="F:CoA-transferase activity"/>
    <property type="evidence" value="ECO:0007669"/>
    <property type="project" value="TreeGrafter"/>
</dbReference>
<evidence type="ECO:0000313" key="3">
    <source>
        <dbReference type="Proteomes" id="UP000219327"/>
    </source>
</evidence>
<dbReference type="Gene3D" id="3.40.50.10540">
    <property type="entry name" value="Crotonobetainyl-coa:carnitine coa-transferase, domain 1"/>
    <property type="match status" value="2"/>
</dbReference>
<dbReference type="PANTHER" id="PTHR48207:SF3">
    <property type="entry name" value="SUCCINATE--HYDROXYMETHYLGLUTARATE COA-TRANSFERASE"/>
    <property type="match status" value="1"/>
</dbReference>
<dbReference type="AlphaFoldDB" id="A0A2A5WTB0"/>
<name>A0A2A5WTB0_9GAMM</name>
<reference evidence="2 3" key="1">
    <citation type="submission" date="2017-08" db="EMBL/GenBank/DDBJ databases">
        <title>Fine stratification of microbial communities through a metagenomic profile of the photic zone.</title>
        <authorList>
            <person name="Haro-Moreno J.M."/>
            <person name="Lopez-Perez M."/>
            <person name="De La Torre J."/>
            <person name="Picazo A."/>
            <person name="Camacho A."/>
            <person name="Rodriguez-Valera F."/>
        </authorList>
    </citation>
    <scope>NUCLEOTIDE SEQUENCE [LARGE SCALE GENOMIC DNA]</scope>
    <source>
        <strain evidence="2">MED-G24</strain>
    </source>
</reference>
<evidence type="ECO:0000313" key="2">
    <source>
        <dbReference type="EMBL" id="PDH39790.1"/>
    </source>
</evidence>
<protein>
    <recommendedName>
        <fullName evidence="4">CoA transferase</fullName>
    </recommendedName>
</protein>
<evidence type="ECO:0008006" key="4">
    <source>
        <dbReference type="Google" id="ProtNLM"/>
    </source>
</evidence>
<evidence type="ECO:0000256" key="1">
    <source>
        <dbReference type="ARBA" id="ARBA00022679"/>
    </source>
</evidence>
<accession>A0A2A5WTB0</accession>
<dbReference type="PANTHER" id="PTHR48207">
    <property type="entry name" value="SUCCINATE--HYDROXYMETHYLGLUTARATE COA-TRANSFERASE"/>
    <property type="match status" value="1"/>
</dbReference>
<dbReference type="Proteomes" id="UP000219327">
    <property type="component" value="Unassembled WGS sequence"/>
</dbReference>
<dbReference type="SUPFAM" id="SSF89796">
    <property type="entry name" value="CoA-transferase family III (CaiB/BaiF)"/>
    <property type="match status" value="2"/>
</dbReference>
<dbReference type="InterPro" id="IPR044855">
    <property type="entry name" value="CoA-Trfase_III_dom3_sf"/>
</dbReference>
<dbReference type="InterPro" id="IPR050483">
    <property type="entry name" value="CoA-transferase_III_domain"/>
</dbReference>
<dbReference type="InterPro" id="IPR023606">
    <property type="entry name" value="CoA-Trfase_III_dom_1_sf"/>
</dbReference>
<sequence>MLNRLRILQIGDDPATSFCALQFARWGADVLKVTDDDLSPGESTDPVAPYRHQYENLNKRLLPSGKLSSMAATADLILTAKAPDALRDSTITPGAETIVHHVLPFPEGTDWTGLMADPLLIEALTGYLSANGSGELPPVRAPANLIVYVTGANAFAASLAALLRRHHHGASGRVVTCQLDVLLSLCPFVRYQYAGTAERRRGGPGTGVRLYPVGDGYLSITLVPADNWEALMEQLGSPDVPEVLRHASGRSDEKAVAQFLRERSVGVSCELVWNALMQQPHLKGIGWFQTLPQILKNPQLSALDYFESTGSGTDAGDVEKVPGLPAQLSICKPTPAALAREGAGWRSDDRVPAASGNDPARKPLDGVRVVDFTQAWIGPFATMLLADLGAEVIKVESHLRIDVWRGSGQVPPEQMANPQADQRNVSANFNSTNRNKRELAVDLTSESGREVVRALITTADIVIDNYTPHVMRKFGLDYESIRALKRDIISVSWSGYGGRGPYSDYKANGTTTEAMAGWDALFGYREGPPMVMGFYQCDAMSGMQVAATTLLALLHRTYTGEGQCVSGSMIETAAGYMGPELLAVSSNVEVPRWGNDHPDRYPHGVFRSADEPDHVDCWVAVCCQTDSQWRSLARLLGDDVTFSLTQRLSARDKIDKKLSAWVAERTRAQAASELMTAGIAAVPVLNVLETLTHPVFSKREWFIPMQHPDAGEHFYGGFPWAYEGTSLTAERPPPRLGEHTREILASLGYDAAAIDELFDRDVVGCIR</sequence>